<keyword evidence="4" id="KW-1185">Reference proteome</keyword>
<dbReference type="EMBL" id="QKYN01000244">
    <property type="protein sequence ID" value="RAG80380.1"/>
    <property type="molecule type" value="Genomic_DNA"/>
</dbReference>
<proteinExistence type="predicted"/>
<accession>A0A2X0JZC5</accession>
<dbReference type="SUPFAM" id="SSF54909">
    <property type="entry name" value="Dimeric alpha+beta barrel"/>
    <property type="match status" value="1"/>
</dbReference>
<dbReference type="Gene3D" id="3.30.70.100">
    <property type="match status" value="1"/>
</dbReference>
<dbReference type="InterPro" id="IPR007138">
    <property type="entry name" value="ABM_dom"/>
</dbReference>
<reference evidence="3 4" key="1">
    <citation type="submission" date="2018-06" db="EMBL/GenBank/DDBJ databases">
        <title>Streptacidiphilus pinicola sp. nov., isolated from pine grove soil.</title>
        <authorList>
            <person name="Roh S.G."/>
            <person name="Park S."/>
            <person name="Kim M.-K."/>
            <person name="Yun B.-R."/>
            <person name="Park J."/>
            <person name="Kim M.J."/>
            <person name="Kim Y.S."/>
            <person name="Kim S.B."/>
        </authorList>
    </citation>
    <scope>NUCLEOTIDE SEQUENCE [LARGE SCALE GENOMIC DNA]</scope>
    <source>
        <strain evidence="3 4">MMS16-CNU450</strain>
    </source>
</reference>
<protein>
    <recommendedName>
        <fullName evidence="2">ABM domain-containing protein</fullName>
    </recommendedName>
</protein>
<name>A0A2X0JZC5_9ACTN</name>
<comment type="caution">
    <text evidence="3">The sequence shown here is derived from an EMBL/GenBank/DDBJ whole genome shotgun (WGS) entry which is preliminary data.</text>
</comment>
<dbReference type="Pfam" id="PF03992">
    <property type="entry name" value="ABM"/>
    <property type="match status" value="1"/>
</dbReference>
<feature type="region of interest" description="Disordered" evidence="1">
    <location>
        <begin position="1"/>
        <end position="43"/>
    </location>
</feature>
<gene>
    <name evidence="3" type="ORF">DN069_38450</name>
</gene>
<feature type="compositionally biased region" description="Basic and acidic residues" evidence="1">
    <location>
        <begin position="25"/>
        <end position="34"/>
    </location>
</feature>
<dbReference type="Proteomes" id="UP000248889">
    <property type="component" value="Unassembled WGS sequence"/>
</dbReference>
<dbReference type="AlphaFoldDB" id="A0A2X0JZC5"/>
<evidence type="ECO:0000313" key="4">
    <source>
        <dbReference type="Proteomes" id="UP000248889"/>
    </source>
</evidence>
<evidence type="ECO:0000259" key="2">
    <source>
        <dbReference type="Pfam" id="PF03992"/>
    </source>
</evidence>
<organism evidence="3 4">
    <name type="scientific">Streptacidiphilus pinicola</name>
    <dbReference type="NCBI Taxonomy" id="2219663"/>
    <lineage>
        <taxon>Bacteria</taxon>
        <taxon>Bacillati</taxon>
        <taxon>Actinomycetota</taxon>
        <taxon>Actinomycetes</taxon>
        <taxon>Kitasatosporales</taxon>
        <taxon>Streptomycetaceae</taxon>
        <taxon>Streptacidiphilus</taxon>
    </lineage>
</organism>
<sequence length="148" mass="15966">MSGRVDEPPVGDQSAGLLDDPGVGDDLHRADAVERTGPPAGELVEVADVAAGHRGRQVVAPGHRPERQQAVIDVIRTAGDPGAVPGLRRVHLLRGLDGTQVVNQMLWESREAFEQARAHLPVIERIRAEVERLVEKAVTEVYEVVPVS</sequence>
<evidence type="ECO:0000256" key="1">
    <source>
        <dbReference type="SAM" id="MobiDB-lite"/>
    </source>
</evidence>
<dbReference type="InterPro" id="IPR011008">
    <property type="entry name" value="Dimeric_a/b-barrel"/>
</dbReference>
<dbReference type="OrthoDB" id="1494517at2"/>
<feature type="domain" description="ABM" evidence="2">
    <location>
        <begin position="64"/>
        <end position="118"/>
    </location>
</feature>
<evidence type="ECO:0000313" key="3">
    <source>
        <dbReference type="EMBL" id="RAG80380.1"/>
    </source>
</evidence>